<dbReference type="PROSITE" id="PS50109">
    <property type="entry name" value="HIS_KIN"/>
    <property type="match status" value="1"/>
</dbReference>
<evidence type="ECO:0000256" key="7">
    <source>
        <dbReference type="ARBA" id="ARBA00022777"/>
    </source>
</evidence>
<sequence>MPINARLPLPRKTLFRLRSILLLVMLAVLALPLGGLYFFRIYENELVQQTELELISQSAALAATFRQLVREQQHENHYGYIQFSHSLTLPDPPYTEEQPSNDTFYTPVTPSVDLIAPIAPPRPEARPSTQAVDPLARKIGEKMNQILRDTQQVTLSGIRLLDANGTVIAGREEVGLSLAHVAEVKQALQGKYASLIRQRISDEPPPPLYSISRGSQIRVFTAFPIIENERLQGVLLLSRTPTNIIKHLYANKGIVFLATLSLLVLAVLLILLVSSTISRPIRELLKQTERVRQGEQREVEPIQNPVTKEVAQLSESFAGMSHALAERSDYIRRFATHVSHEFKTPLTAMQGALELLHDHMETMPPERREKFIQNLLADTQRLKQLVNRLLELARADALETRKETSTLPALFKALSNRYRERGLLVQIHHTLLNTPLAIAPDALETIVINLFDNSLQHGASRMDVYTGGTGDTLCLRLHDNGEGISPANRDKIFTPFFTTKRTKGGTGLGLEIVASILKAYGGRIRLGDAAQGAEFIIELPFFH</sequence>
<dbReference type="InterPro" id="IPR050428">
    <property type="entry name" value="TCS_sensor_his_kinase"/>
</dbReference>
<keyword evidence="6 11" id="KW-0812">Transmembrane</keyword>
<dbReference type="SUPFAM" id="SSF55874">
    <property type="entry name" value="ATPase domain of HSP90 chaperone/DNA topoisomerase II/histidine kinase"/>
    <property type="match status" value="1"/>
</dbReference>
<dbReference type="EC" id="2.7.13.3" evidence="3"/>
<evidence type="ECO:0000259" key="12">
    <source>
        <dbReference type="PROSITE" id="PS50109"/>
    </source>
</evidence>
<keyword evidence="8 11" id="KW-1133">Transmembrane helix</keyword>
<dbReference type="PANTHER" id="PTHR45436">
    <property type="entry name" value="SENSOR HISTIDINE KINASE YKOH"/>
    <property type="match status" value="1"/>
</dbReference>
<dbReference type="InterPro" id="IPR004358">
    <property type="entry name" value="Sig_transdc_His_kin-like_C"/>
</dbReference>
<dbReference type="SMART" id="SM00387">
    <property type="entry name" value="HATPase_c"/>
    <property type="match status" value="1"/>
</dbReference>
<evidence type="ECO:0000256" key="4">
    <source>
        <dbReference type="ARBA" id="ARBA00022553"/>
    </source>
</evidence>
<dbReference type="PANTHER" id="PTHR45436:SF5">
    <property type="entry name" value="SENSOR HISTIDINE KINASE TRCS"/>
    <property type="match status" value="1"/>
</dbReference>
<keyword evidence="7 14" id="KW-0418">Kinase</keyword>
<evidence type="ECO:0000256" key="8">
    <source>
        <dbReference type="ARBA" id="ARBA00022989"/>
    </source>
</evidence>
<comment type="subcellular location">
    <subcellularLocation>
        <location evidence="2">Membrane</location>
    </subcellularLocation>
</comment>
<dbReference type="InterPro" id="IPR003661">
    <property type="entry name" value="HisK_dim/P_dom"/>
</dbReference>
<evidence type="ECO:0000256" key="3">
    <source>
        <dbReference type="ARBA" id="ARBA00012438"/>
    </source>
</evidence>
<proteinExistence type="predicted"/>
<dbReference type="GO" id="GO:0016020">
    <property type="term" value="C:membrane"/>
    <property type="evidence" value="ECO:0007669"/>
    <property type="project" value="UniProtKB-SubCell"/>
</dbReference>
<evidence type="ECO:0000256" key="1">
    <source>
        <dbReference type="ARBA" id="ARBA00000085"/>
    </source>
</evidence>
<comment type="catalytic activity">
    <reaction evidence="1">
        <text>ATP + protein L-histidine = ADP + protein N-phospho-L-histidine.</text>
        <dbReference type="EC" id="2.7.13.3"/>
    </reaction>
</comment>
<keyword evidence="9" id="KW-0902">Two-component regulatory system</keyword>
<feature type="domain" description="Histidine kinase" evidence="12">
    <location>
        <begin position="337"/>
        <end position="543"/>
    </location>
</feature>
<protein>
    <recommendedName>
        <fullName evidence="3">histidine kinase</fullName>
        <ecNumber evidence="3">2.7.13.3</ecNumber>
    </recommendedName>
</protein>
<dbReference type="Pfam" id="PF02518">
    <property type="entry name" value="HATPase_c"/>
    <property type="match status" value="1"/>
</dbReference>
<evidence type="ECO:0000256" key="9">
    <source>
        <dbReference type="ARBA" id="ARBA00023012"/>
    </source>
</evidence>
<evidence type="ECO:0000256" key="11">
    <source>
        <dbReference type="SAM" id="Phobius"/>
    </source>
</evidence>
<feature type="transmembrane region" description="Helical" evidence="11">
    <location>
        <begin position="253"/>
        <end position="273"/>
    </location>
</feature>
<dbReference type="CDD" id="cd06225">
    <property type="entry name" value="HAMP"/>
    <property type="match status" value="1"/>
</dbReference>
<dbReference type="AlphaFoldDB" id="A0AA95HBH0"/>
<keyword evidence="10 11" id="KW-0472">Membrane</keyword>
<dbReference type="Proteomes" id="UP001301326">
    <property type="component" value="Chromosome"/>
</dbReference>
<dbReference type="CDD" id="cd00082">
    <property type="entry name" value="HisKA"/>
    <property type="match status" value="1"/>
</dbReference>
<dbReference type="SUPFAM" id="SSF47384">
    <property type="entry name" value="Homodimeric domain of signal transducing histidine kinase"/>
    <property type="match status" value="1"/>
</dbReference>
<dbReference type="Gene3D" id="3.30.565.10">
    <property type="entry name" value="Histidine kinase-like ATPase, C-terminal domain"/>
    <property type="match status" value="1"/>
</dbReference>
<evidence type="ECO:0000256" key="2">
    <source>
        <dbReference type="ARBA" id="ARBA00004370"/>
    </source>
</evidence>
<dbReference type="InterPro" id="IPR003660">
    <property type="entry name" value="HAMP_dom"/>
</dbReference>
<dbReference type="Gene3D" id="6.10.340.10">
    <property type="match status" value="1"/>
</dbReference>
<feature type="domain" description="HAMP" evidence="13">
    <location>
        <begin position="275"/>
        <end position="329"/>
    </location>
</feature>
<dbReference type="EMBL" id="CP124756">
    <property type="protein sequence ID" value="WGZ94357.1"/>
    <property type="molecule type" value="Genomic_DNA"/>
</dbReference>
<keyword evidence="4" id="KW-0597">Phosphoprotein</keyword>
<reference evidence="14" key="1">
    <citation type="journal article" date="2023" name="Int. J. Mol. Sci.">
        <title>Metagenomics Revealed a New Genus 'Candidatus Thiocaldithrix dubininis' gen. nov., sp. nov. and a New Species 'Candidatus Thiothrix putei' sp. nov. in the Family Thiotrichaceae, Some Members of Which Have Traits of Both Na+- and H+-Motive Energetics.</title>
        <authorList>
            <person name="Ravin N.V."/>
            <person name="Muntyan M.S."/>
            <person name="Smolyakov D.D."/>
            <person name="Rudenko T.S."/>
            <person name="Beletsky A.V."/>
            <person name="Mardanov A.V."/>
            <person name="Grabovich M.Y."/>
        </authorList>
    </citation>
    <scope>NUCLEOTIDE SEQUENCE</scope>
    <source>
        <strain evidence="14">GKL-02</strain>
    </source>
</reference>
<gene>
    <name evidence="14" type="ORF">QJT81_21700</name>
</gene>
<feature type="transmembrane region" description="Helical" evidence="11">
    <location>
        <begin position="20"/>
        <end position="39"/>
    </location>
</feature>
<reference evidence="14" key="2">
    <citation type="submission" date="2023-04" db="EMBL/GenBank/DDBJ databases">
        <authorList>
            <person name="Beletskiy A.V."/>
            <person name="Mardanov A.V."/>
            <person name="Ravin N.V."/>
        </authorList>
    </citation>
    <scope>NUCLEOTIDE SEQUENCE</scope>
    <source>
        <strain evidence="14">GKL-02</strain>
    </source>
</reference>
<evidence type="ECO:0000259" key="13">
    <source>
        <dbReference type="PROSITE" id="PS50885"/>
    </source>
</evidence>
<organism evidence="14">
    <name type="scientific">Candidatus Thiothrix putei</name>
    <dbReference type="NCBI Taxonomy" id="3080811"/>
    <lineage>
        <taxon>Bacteria</taxon>
        <taxon>Pseudomonadati</taxon>
        <taxon>Pseudomonadota</taxon>
        <taxon>Gammaproteobacteria</taxon>
        <taxon>Thiotrichales</taxon>
        <taxon>Thiotrichaceae</taxon>
        <taxon>Thiothrix</taxon>
    </lineage>
</organism>
<evidence type="ECO:0000313" key="14">
    <source>
        <dbReference type="EMBL" id="WGZ94357.1"/>
    </source>
</evidence>
<dbReference type="InterPro" id="IPR036890">
    <property type="entry name" value="HATPase_C_sf"/>
</dbReference>
<keyword evidence="5" id="KW-0808">Transferase</keyword>
<evidence type="ECO:0000256" key="10">
    <source>
        <dbReference type="ARBA" id="ARBA00023136"/>
    </source>
</evidence>
<dbReference type="PROSITE" id="PS50885">
    <property type="entry name" value="HAMP"/>
    <property type="match status" value="1"/>
</dbReference>
<dbReference type="InterPro" id="IPR003594">
    <property type="entry name" value="HATPase_dom"/>
</dbReference>
<dbReference type="InterPro" id="IPR005467">
    <property type="entry name" value="His_kinase_dom"/>
</dbReference>
<dbReference type="KEGG" id="tput:QJT81_21700"/>
<dbReference type="PRINTS" id="PR00344">
    <property type="entry name" value="BCTRLSENSOR"/>
</dbReference>
<dbReference type="GO" id="GO:0000155">
    <property type="term" value="F:phosphorelay sensor kinase activity"/>
    <property type="evidence" value="ECO:0007669"/>
    <property type="project" value="InterPro"/>
</dbReference>
<name>A0AA95HBH0_9GAMM</name>
<dbReference type="SMART" id="SM00388">
    <property type="entry name" value="HisKA"/>
    <property type="match status" value="1"/>
</dbReference>
<evidence type="ECO:0000256" key="6">
    <source>
        <dbReference type="ARBA" id="ARBA00022692"/>
    </source>
</evidence>
<dbReference type="InterPro" id="IPR036097">
    <property type="entry name" value="HisK_dim/P_sf"/>
</dbReference>
<dbReference type="FunFam" id="1.10.287.130:FF:000001">
    <property type="entry name" value="Two-component sensor histidine kinase"/>
    <property type="match status" value="1"/>
</dbReference>
<dbReference type="Gene3D" id="1.10.287.130">
    <property type="match status" value="1"/>
</dbReference>
<accession>A0AA95HBH0</accession>
<dbReference type="Pfam" id="PF00512">
    <property type="entry name" value="HisKA"/>
    <property type="match status" value="1"/>
</dbReference>
<evidence type="ECO:0000256" key="5">
    <source>
        <dbReference type="ARBA" id="ARBA00022679"/>
    </source>
</evidence>